<dbReference type="Gene3D" id="3.30.70.580">
    <property type="entry name" value="Pseudouridine synthase I, catalytic domain, N-terminal subdomain"/>
    <property type="match status" value="1"/>
</dbReference>
<dbReference type="Pfam" id="PF01479">
    <property type="entry name" value="S4"/>
    <property type="match status" value="1"/>
</dbReference>
<evidence type="ECO:0000256" key="2">
    <source>
        <dbReference type="PROSITE-ProRule" id="PRU00182"/>
    </source>
</evidence>
<dbReference type="InterPro" id="IPR000748">
    <property type="entry name" value="PsdUridine_synth_RsuA/RluB/E/F"/>
</dbReference>
<dbReference type="PROSITE" id="PS50889">
    <property type="entry name" value="S4"/>
    <property type="match status" value="1"/>
</dbReference>
<dbReference type="SUPFAM" id="SSF55120">
    <property type="entry name" value="Pseudouridine synthase"/>
    <property type="match status" value="1"/>
</dbReference>
<dbReference type="NCBIfam" id="TIGR00093">
    <property type="entry name" value="pseudouridine synthase"/>
    <property type="match status" value="1"/>
</dbReference>
<feature type="domain" description="RNA-binding S4" evidence="4">
    <location>
        <begin position="10"/>
        <end position="69"/>
    </location>
</feature>
<organism evidence="5 6">
    <name type="scientific">Bdellovibrio reynosensis</name>
    <dbReference type="NCBI Taxonomy" id="2835041"/>
    <lineage>
        <taxon>Bacteria</taxon>
        <taxon>Pseudomonadati</taxon>
        <taxon>Bdellovibrionota</taxon>
        <taxon>Bdellovibrionia</taxon>
        <taxon>Bdellovibrionales</taxon>
        <taxon>Pseudobdellovibrionaceae</taxon>
        <taxon>Bdellovibrio</taxon>
    </lineage>
</organism>
<dbReference type="CDD" id="cd00165">
    <property type="entry name" value="S4"/>
    <property type="match status" value="1"/>
</dbReference>
<evidence type="ECO:0000256" key="3">
    <source>
        <dbReference type="SAM" id="MobiDB-lite"/>
    </source>
</evidence>
<gene>
    <name evidence="5" type="ORF">MNR06_14975</name>
</gene>
<dbReference type="EMBL" id="CP093442">
    <property type="protein sequence ID" value="UOF01002.1"/>
    <property type="molecule type" value="Genomic_DNA"/>
</dbReference>
<dbReference type="InterPro" id="IPR006145">
    <property type="entry name" value="PsdUridine_synth_RsuA/RluA"/>
</dbReference>
<dbReference type="InterPro" id="IPR036986">
    <property type="entry name" value="S4_RNA-bd_sf"/>
</dbReference>
<dbReference type="InterPro" id="IPR002942">
    <property type="entry name" value="S4_RNA-bd"/>
</dbReference>
<dbReference type="Gene3D" id="3.10.290.10">
    <property type="entry name" value="RNA-binding S4 domain"/>
    <property type="match status" value="1"/>
</dbReference>
<feature type="compositionally biased region" description="Basic residues" evidence="3">
    <location>
        <begin position="282"/>
        <end position="293"/>
    </location>
</feature>
<evidence type="ECO:0000259" key="4">
    <source>
        <dbReference type="SMART" id="SM00363"/>
    </source>
</evidence>
<dbReference type="PANTHER" id="PTHR47683:SF2">
    <property type="entry name" value="RNA-BINDING S4 DOMAIN-CONTAINING PROTEIN"/>
    <property type="match status" value="1"/>
</dbReference>
<dbReference type="RefSeq" id="WP_243537227.1">
    <property type="nucleotide sequence ID" value="NZ_CP093442.1"/>
</dbReference>
<keyword evidence="1" id="KW-0413">Isomerase</keyword>
<dbReference type="InterPro" id="IPR050343">
    <property type="entry name" value="RsuA_PseudoU_synthase"/>
</dbReference>
<proteinExistence type="predicted"/>
<dbReference type="CDD" id="cd02870">
    <property type="entry name" value="PseudoU_synth_RsuA_like"/>
    <property type="match status" value="1"/>
</dbReference>
<accession>A0ABY4C7U0</accession>
<dbReference type="SUPFAM" id="SSF55174">
    <property type="entry name" value="Alpha-L RNA-binding motif"/>
    <property type="match status" value="1"/>
</dbReference>
<evidence type="ECO:0000313" key="5">
    <source>
        <dbReference type="EMBL" id="UOF01002.1"/>
    </source>
</evidence>
<feature type="region of interest" description="Disordered" evidence="3">
    <location>
        <begin position="259"/>
        <end position="304"/>
    </location>
</feature>
<reference evidence="5" key="1">
    <citation type="submission" date="2022-03" db="EMBL/GenBank/DDBJ databases">
        <title>Genome Identification and Characterization of new species Bdellovibrio reynosense LBG001 sp. nov. from a Mexico soil sample.</title>
        <authorList>
            <person name="Camilli A."/>
            <person name="Ajao Y."/>
            <person name="Guo X."/>
        </authorList>
    </citation>
    <scope>NUCLEOTIDE SEQUENCE</scope>
    <source>
        <strain evidence="5">LBG001</strain>
    </source>
</reference>
<dbReference type="Pfam" id="PF00849">
    <property type="entry name" value="PseudoU_synth_2"/>
    <property type="match status" value="1"/>
</dbReference>
<dbReference type="Gene3D" id="3.30.70.1560">
    <property type="entry name" value="Alpha-L RNA-binding motif"/>
    <property type="match status" value="1"/>
</dbReference>
<evidence type="ECO:0000313" key="6">
    <source>
        <dbReference type="Proteomes" id="UP000830116"/>
    </source>
</evidence>
<dbReference type="PANTHER" id="PTHR47683">
    <property type="entry name" value="PSEUDOURIDINE SYNTHASE FAMILY PROTEIN-RELATED"/>
    <property type="match status" value="1"/>
</dbReference>
<protein>
    <submittedName>
        <fullName evidence="5">rRNA pseudouridine synthase</fullName>
    </submittedName>
</protein>
<evidence type="ECO:0000256" key="1">
    <source>
        <dbReference type="ARBA" id="ARBA00023235"/>
    </source>
</evidence>
<dbReference type="InterPro" id="IPR042092">
    <property type="entry name" value="PsdUridine_s_RsuA/RluB/E/F_cat"/>
</dbReference>
<dbReference type="SMART" id="SM00363">
    <property type="entry name" value="S4"/>
    <property type="match status" value="1"/>
</dbReference>
<dbReference type="InterPro" id="IPR020094">
    <property type="entry name" value="TruA/RsuA/RluB/E/F_N"/>
</dbReference>
<keyword evidence="6" id="KW-1185">Reference proteome</keyword>
<name>A0ABY4C7U0_9BACT</name>
<dbReference type="Proteomes" id="UP000830116">
    <property type="component" value="Chromosome"/>
</dbReference>
<sequence>MSEDNSTQRIRLNKLIADSGLASRRHADRMIEEGLVTVNGKKVYELGVKVDPEADRILVDGKVLRKALSQKLYLIMNKPKGVLTTMEDPMERPTIAEYLVDVPTRVFPVGRLDWDSEGMLLLTNDGDFANKVMHPKAEVTKTYLVKLDGKPEPQHLQKLKNGVSIIGGKVSARHIERIKKQGDNKSDKYEWYKIVITEGKNRQIRQMFAKVGFDVLKLQRVAIGRLRMGALKTGELVYLNEAAVERVFLADDPEEVKTKRTYKGRATTMKNKGPGAATGSKGAKKASAKKPTRGKALYEKGVRK</sequence>
<keyword evidence="2" id="KW-0694">RNA-binding</keyword>
<dbReference type="InterPro" id="IPR020103">
    <property type="entry name" value="PsdUridine_synth_cat_dom_sf"/>
</dbReference>
<feature type="compositionally biased region" description="Low complexity" evidence="3">
    <location>
        <begin position="272"/>
        <end position="281"/>
    </location>
</feature>